<dbReference type="AlphaFoldDB" id="A0A259TWY6"/>
<evidence type="ECO:0000256" key="3">
    <source>
        <dbReference type="ARBA" id="ARBA00008480"/>
    </source>
</evidence>
<feature type="binding site" evidence="8">
    <location>
        <position position="8"/>
    </location>
    <ligand>
        <name>a divalent metal cation</name>
        <dbReference type="ChEBI" id="CHEBI:60240"/>
    </ligand>
</feature>
<dbReference type="RefSeq" id="WP_094546364.1">
    <property type="nucleotide sequence ID" value="NZ_MQWB01000001.1"/>
</dbReference>
<feature type="domain" description="2-C-methyl-D-erythritol 2,4-cyclodiphosphate synthase" evidence="10">
    <location>
        <begin position="1"/>
        <end position="154"/>
    </location>
</feature>
<dbReference type="PANTHER" id="PTHR43181:SF1">
    <property type="entry name" value="2-C-METHYL-D-ERYTHRITOL 2,4-CYCLODIPHOSPHATE SYNTHASE, CHLOROPLASTIC"/>
    <property type="match status" value="1"/>
</dbReference>
<dbReference type="PANTHER" id="PTHR43181">
    <property type="entry name" value="2-C-METHYL-D-ERYTHRITOL 2,4-CYCLODIPHOSPHATE SYNTHASE, CHLOROPLASTIC"/>
    <property type="match status" value="1"/>
</dbReference>
<evidence type="ECO:0000259" key="10">
    <source>
        <dbReference type="Pfam" id="PF02542"/>
    </source>
</evidence>
<proteinExistence type="inferred from homology"/>
<dbReference type="FunCoup" id="A0A259TWY6">
    <property type="interactions" value="339"/>
</dbReference>
<dbReference type="EC" id="4.6.1.12" evidence="4 8"/>
<feature type="binding site" evidence="8">
    <location>
        <begin position="8"/>
        <end position="10"/>
    </location>
    <ligand>
        <name>4-CDP-2-C-methyl-D-erythritol 2-phosphate</name>
        <dbReference type="ChEBI" id="CHEBI:57919"/>
    </ligand>
</feature>
<evidence type="ECO:0000256" key="9">
    <source>
        <dbReference type="RuleBase" id="RU004395"/>
    </source>
</evidence>
<evidence type="ECO:0000313" key="12">
    <source>
        <dbReference type="Proteomes" id="UP000216446"/>
    </source>
</evidence>
<dbReference type="EMBL" id="MQWB01000001">
    <property type="protein sequence ID" value="OZC02279.1"/>
    <property type="molecule type" value="Genomic_DNA"/>
</dbReference>
<evidence type="ECO:0000256" key="4">
    <source>
        <dbReference type="ARBA" id="ARBA00012579"/>
    </source>
</evidence>
<accession>A0A259TWY6</accession>
<comment type="subunit">
    <text evidence="8">Homotrimer.</text>
</comment>
<evidence type="ECO:0000256" key="7">
    <source>
        <dbReference type="ARBA" id="ARBA00023239"/>
    </source>
</evidence>
<dbReference type="UniPathway" id="UPA00056">
    <property type="reaction ID" value="UER00095"/>
</dbReference>
<sequence length="169" mass="17663">MRIGHGYDVHRLKEGRRLVLGGVEIPSEVGLDGHSDADVLAHAITDALLGAAAMGDIGAHFPDTDAEWKDADSIGLLREIVRRIGARGWRVGNVDSTVVLQAPKLRPHIDTMRQRLADAMGVDLDAVSVKATTGEGMGWVGSGEGAAAHAVALLLPQYEGTGASGARGE</sequence>
<keyword evidence="7 8" id="KW-0456">Lyase</keyword>
<dbReference type="FunFam" id="3.30.1330.50:FF:000001">
    <property type="entry name" value="2-C-methyl-D-erythritol 2,4-cyclodiphosphate synthase"/>
    <property type="match status" value="1"/>
</dbReference>
<comment type="function">
    <text evidence="8">Involved in the biosynthesis of isopentenyl diphosphate (IPP) and dimethylallyl diphosphate (DMAPP), two major building blocks of isoprenoid compounds. Catalyzes the conversion of 4-diphosphocytidyl-2-C-methyl-D-erythritol 2-phosphate (CDP-ME2P) to 2-C-methyl-D-erythritol 2,4-cyclodiphosphate (ME-CPP) with a corresponding release of cytidine 5-monophosphate (CMP).</text>
</comment>
<dbReference type="InParanoid" id="A0A259TWY6"/>
<protein>
    <recommendedName>
        <fullName evidence="4 8">2-C-methyl-D-erythritol 2,4-cyclodiphosphate synthase</fullName>
        <shortName evidence="8">MECDP-synthase</shortName>
        <shortName evidence="8">MECPP-synthase</shortName>
        <shortName evidence="8">MECPS</shortName>
        <ecNumber evidence="4 8">4.6.1.12</ecNumber>
    </recommendedName>
</protein>
<evidence type="ECO:0000256" key="2">
    <source>
        <dbReference type="ARBA" id="ARBA00004709"/>
    </source>
</evidence>
<dbReference type="SUPFAM" id="SSF69765">
    <property type="entry name" value="IpsF-like"/>
    <property type="match status" value="1"/>
</dbReference>
<dbReference type="Proteomes" id="UP000216446">
    <property type="component" value="Unassembled WGS sequence"/>
</dbReference>
<evidence type="ECO:0000256" key="6">
    <source>
        <dbReference type="ARBA" id="ARBA00023229"/>
    </source>
</evidence>
<feature type="binding site" evidence="8">
    <location>
        <begin position="34"/>
        <end position="35"/>
    </location>
    <ligand>
        <name>4-CDP-2-C-methyl-D-erythritol 2-phosphate</name>
        <dbReference type="ChEBI" id="CHEBI:57919"/>
    </ligand>
</feature>
<keyword evidence="6 8" id="KW-0414">Isoprene biosynthesis</keyword>
<comment type="caution">
    <text evidence="11">The sequence shown here is derived from an EMBL/GenBank/DDBJ whole genome shotgun (WGS) entry which is preliminary data.</text>
</comment>
<dbReference type="InterPro" id="IPR003526">
    <property type="entry name" value="MECDP_synthase"/>
</dbReference>
<dbReference type="InterPro" id="IPR036571">
    <property type="entry name" value="MECDP_synthase_sf"/>
</dbReference>
<dbReference type="Pfam" id="PF02542">
    <property type="entry name" value="YgbB"/>
    <property type="match status" value="1"/>
</dbReference>
<feature type="site" description="Transition state stabilizer" evidence="8">
    <location>
        <position position="34"/>
    </location>
</feature>
<dbReference type="Gene3D" id="3.30.1330.50">
    <property type="entry name" value="2-C-methyl-D-erythritol 2,4-cyclodiphosphate synthase"/>
    <property type="match status" value="1"/>
</dbReference>
<dbReference type="NCBIfam" id="TIGR00151">
    <property type="entry name" value="ispF"/>
    <property type="match status" value="1"/>
</dbReference>
<dbReference type="GO" id="GO:0008685">
    <property type="term" value="F:2-C-methyl-D-erythritol 2,4-cyclodiphosphate synthase activity"/>
    <property type="evidence" value="ECO:0007669"/>
    <property type="project" value="UniProtKB-UniRule"/>
</dbReference>
<dbReference type="HAMAP" id="MF_00107">
    <property type="entry name" value="IspF"/>
    <property type="match status" value="1"/>
</dbReference>
<feature type="binding site" evidence="8">
    <location>
        <position position="42"/>
    </location>
    <ligand>
        <name>a divalent metal cation</name>
        <dbReference type="ChEBI" id="CHEBI:60240"/>
    </ligand>
</feature>
<keyword evidence="5 8" id="KW-0479">Metal-binding</keyword>
<dbReference type="GO" id="GO:0046872">
    <property type="term" value="F:metal ion binding"/>
    <property type="evidence" value="ECO:0007669"/>
    <property type="project" value="UniProtKB-KW"/>
</dbReference>
<dbReference type="InterPro" id="IPR020555">
    <property type="entry name" value="MECDP_synthase_CS"/>
</dbReference>
<comment type="cofactor">
    <cofactor evidence="8">
        <name>a divalent metal cation</name>
        <dbReference type="ChEBI" id="CHEBI:60240"/>
    </cofactor>
    <text evidence="8">Binds 1 divalent metal cation per subunit.</text>
</comment>
<gene>
    <name evidence="8" type="primary">ispF</name>
    <name evidence="11" type="ORF">BSZ36_04335</name>
</gene>
<feature type="binding site" evidence="8">
    <location>
        <begin position="61"/>
        <end position="65"/>
    </location>
    <ligand>
        <name>4-CDP-2-C-methyl-D-erythritol 2-phosphate</name>
        <dbReference type="ChEBI" id="CHEBI:57919"/>
    </ligand>
</feature>
<reference evidence="11 12" key="1">
    <citation type="submission" date="2016-11" db="EMBL/GenBank/DDBJ databases">
        <title>Study of marine rhodopsin-containing bacteria.</title>
        <authorList>
            <person name="Yoshizawa S."/>
            <person name="Kumagai Y."/>
            <person name="Kogure K."/>
        </authorList>
    </citation>
    <scope>NUCLEOTIDE SEQUENCE [LARGE SCALE GENOMIC DNA]</scope>
    <source>
        <strain evidence="11 12">SG-29</strain>
    </source>
</reference>
<dbReference type="OrthoDB" id="9804336at2"/>
<dbReference type="GO" id="GO:0016114">
    <property type="term" value="P:terpenoid biosynthetic process"/>
    <property type="evidence" value="ECO:0007669"/>
    <property type="project" value="InterPro"/>
</dbReference>
<evidence type="ECO:0000256" key="5">
    <source>
        <dbReference type="ARBA" id="ARBA00022723"/>
    </source>
</evidence>
<keyword evidence="12" id="KW-1185">Reference proteome</keyword>
<feature type="binding site" evidence="8">
    <location>
        <begin position="132"/>
        <end position="135"/>
    </location>
    <ligand>
        <name>4-CDP-2-C-methyl-D-erythritol 2-phosphate</name>
        <dbReference type="ChEBI" id="CHEBI:57919"/>
    </ligand>
</feature>
<feature type="binding site" evidence="8">
    <location>
        <position position="10"/>
    </location>
    <ligand>
        <name>a divalent metal cation</name>
        <dbReference type="ChEBI" id="CHEBI:60240"/>
    </ligand>
</feature>
<dbReference type="PROSITE" id="PS01350">
    <property type="entry name" value="ISPF"/>
    <property type="match status" value="1"/>
</dbReference>
<dbReference type="GO" id="GO:0019288">
    <property type="term" value="P:isopentenyl diphosphate biosynthetic process, methylerythritol 4-phosphate pathway"/>
    <property type="evidence" value="ECO:0007669"/>
    <property type="project" value="UniProtKB-UniRule"/>
</dbReference>
<comment type="similarity">
    <text evidence="3 8 9">Belongs to the IspF family.</text>
</comment>
<comment type="catalytic activity">
    <reaction evidence="1 8 9">
        <text>4-CDP-2-C-methyl-D-erythritol 2-phosphate = 2-C-methyl-D-erythritol 2,4-cyclic diphosphate + CMP</text>
        <dbReference type="Rhea" id="RHEA:23864"/>
        <dbReference type="ChEBI" id="CHEBI:57919"/>
        <dbReference type="ChEBI" id="CHEBI:58483"/>
        <dbReference type="ChEBI" id="CHEBI:60377"/>
        <dbReference type="EC" id="4.6.1.12"/>
    </reaction>
</comment>
<organism evidence="11 12">
    <name type="scientific">Rubricoccus marinus</name>
    <dbReference type="NCBI Taxonomy" id="716817"/>
    <lineage>
        <taxon>Bacteria</taxon>
        <taxon>Pseudomonadati</taxon>
        <taxon>Rhodothermota</taxon>
        <taxon>Rhodothermia</taxon>
        <taxon>Rhodothermales</taxon>
        <taxon>Rubricoccaceae</taxon>
        <taxon>Rubricoccus</taxon>
    </lineage>
</organism>
<evidence type="ECO:0000256" key="1">
    <source>
        <dbReference type="ARBA" id="ARBA00000200"/>
    </source>
</evidence>
<feature type="binding site" evidence="8">
    <location>
        <begin position="56"/>
        <end position="58"/>
    </location>
    <ligand>
        <name>4-CDP-2-C-methyl-D-erythritol 2-phosphate</name>
        <dbReference type="ChEBI" id="CHEBI:57919"/>
    </ligand>
</feature>
<dbReference type="CDD" id="cd00554">
    <property type="entry name" value="MECDP_synthase"/>
    <property type="match status" value="1"/>
</dbReference>
<evidence type="ECO:0000313" key="11">
    <source>
        <dbReference type="EMBL" id="OZC02279.1"/>
    </source>
</evidence>
<comment type="caution">
    <text evidence="8">Lacks conserved residue(s) required for the propagation of feature annotation.</text>
</comment>
<feature type="site" description="Transition state stabilizer" evidence="8">
    <location>
        <position position="133"/>
    </location>
</feature>
<evidence type="ECO:0000256" key="8">
    <source>
        <dbReference type="HAMAP-Rule" id="MF_00107"/>
    </source>
</evidence>
<comment type="pathway">
    <text evidence="2 8">Isoprenoid biosynthesis; isopentenyl diphosphate biosynthesis via DXP pathway; isopentenyl diphosphate from 1-deoxy-D-xylulose 5-phosphate: step 4/6.</text>
</comment>
<name>A0A259TWY6_9BACT</name>